<feature type="transmembrane region" description="Helical" evidence="5">
    <location>
        <begin position="260"/>
        <end position="278"/>
    </location>
</feature>
<feature type="transmembrane region" description="Helical" evidence="5">
    <location>
        <begin position="339"/>
        <end position="362"/>
    </location>
</feature>
<keyword evidence="2 5" id="KW-0812">Transmembrane</keyword>
<dbReference type="PANTHER" id="PTHR11132">
    <property type="entry name" value="SOLUTE CARRIER FAMILY 35"/>
    <property type="match status" value="1"/>
</dbReference>
<name>A0A9P8PWZ6_9ASCO</name>
<evidence type="ECO:0000256" key="5">
    <source>
        <dbReference type="SAM" id="Phobius"/>
    </source>
</evidence>
<evidence type="ECO:0000313" key="7">
    <source>
        <dbReference type="EMBL" id="KAH3679901.1"/>
    </source>
</evidence>
<evidence type="ECO:0000256" key="1">
    <source>
        <dbReference type="ARBA" id="ARBA00004141"/>
    </source>
</evidence>
<keyword evidence="4 5" id="KW-0472">Membrane</keyword>
<comment type="subcellular location">
    <subcellularLocation>
        <location evidence="1">Membrane</location>
        <topology evidence="1">Multi-pass membrane protein</topology>
    </subcellularLocation>
</comment>
<evidence type="ECO:0000256" key="3">
    <source>
        <dbReference type="ARBA" id="ARBA00022989"/>
    </source>
</evidence>
<accession>A0A9P8PWZ6</accession>
<protein>
    <recommendedName>
        <fullName evidence="6">Sugar phosphate transporter domain-containing protein</fullName>
    </recommendedName>
</protein>
<reference evidence="7" key="2">
    <citation type="submission" date="2021-01" db="EMBL/GenBank/DDBJ databases">
        <authorList>
            <person name="Schikora-Tamarit M.A."/>
        </authorList>
    </citation>
    <scope>NUCLEOTIDE SEQUENCE</scope>
    <source>
        <strain evidence="7">CBS6341</strain>
    </source>
</reference>
<evidence type="ECO:0000256" key="4">
    <source>
        <dbReference type="ARBA" id="ARBA00023136"/>
    </source>
</evidence>
<feature type="transmembrane region" description="Helical" evidence="5">
    <location>
        <begin position="117"/>
        <end position="138"/>
    </location>
</feature>
<feature type="transmembrane region" description="Helical" evidence="5">
    <location>
        <begin position="374"/>
        <end position="391"/>
    </location>
</feature>
<reference evidence="7" key="1">
    <citation type="journal article" date="2021" name="Open Biol.">
        <title>Shared evolutionary footprints suggest mitochondrial oxidative damage underlies multiple complex I losses in fungi.</title>
        <authorList>
            <person name="Schikora-Tamarit M.A."/>
            <person name="Marcet-Houben M."/>
            <person name="Nosek J."/>
            <person name="Gabaldon T."/>
        </authorList>
    </citation>
    <scope>NUCLEOTIDE SEQUENCE</scope>
    <source>
        <strain evidence="7">CBS6341</strain>
    </source>
</reference>
<feature type="transmembrane region" description="Helical" evidence="5">
    <location>
        <begin position="308"/>
        <end position="327"/>
    </location>
</feature>
<dbReference type="GO" id="GO:0016020">
    <property type="term" value="C:membrane"/>
    <property type="evidence" value="ECO:0007669"/>
    <property type="project" value="UniProtKB-SubCell"/>
</dbReference>
<feature type="transmembrane region" description="Helical" evidence="5">
    <location>
        <begin position="77"/>
        <end position="97"/>
    </location>
</feature>
<evidence type="ECO:0000313" key="8">
    <source>
        <dbReference type="Proteomes" id="UP000769528"/>
    </source>
</evidence>
<sequence length="422" mass="47678">MITVQINTPQRQDSKSFNISNNLSNILKLNSNDEYDNAKQSFRPKLFKPSKSSLDLTAEDYERHFTLSGRNTLSARLYNFIPPLDIKIILACFIWYFTSAVSSNISKEILKQYPYPITLTECQFFIASLICLITISLVNNSPKLEVCFPNGTVPNFGKSQSTYDLIKPTKALVLTTLPMGIFQFIGHITSHKATSIIPVSIVHSIKALSPLTTVLTYKIIFSINYPIITYLTLIPLIAGVMMTCFSNHKVSKSVENFNLGVIYAFISMIIFVSQNIFAKKILTITPKSLPTQKQESTKEEQKFDKISILLYCSIIGFILTLPVYIISEFTNPQTTLFELDFTIISLLFLHGVTHFIQAMLAFHLIGSISTVNYSIANIMKRIVVIAMAMVWERENVTFNQGIGLGLTLIGLYCYDKWGMRKK</sequence>
<dbReference type="Pfam" id="PF03151">
    <property type="entry name" value="TPT"/>
    <property type="match status" value="1"/>
</dbReference>
<feature type="domain" description="Sugar phosphate transporter" evidence="6">
    <location>
        <begin position="87"/>
        <end position="414"/>
    </location>
</feature>
<keyword evidence="8" id="KW-1185">Reference proteome</keyword>
<dbReference type="EMBL" id="JAEUBF010000206">
    <property type="protein sequence ID" value="KAH3679901.1"/>
    <property type="molecule type" value="Genomic_DNA"/>
</dbReference>
<evidence type="ECO:0000259" key="6">
    <source>
        <dbReference type="Pfam" id="PF03151"/>
    </source>
</evidence>
<dbReference type="InterPro" id="IPR004853">
    <property type="entry name" value="Sugar_P_trans_dom"/>
</dbReference>
<feature type="transmembrane region" description="Helical" evidence="5">
    <location>
        <begin position="397"/>
        <end position="414"/>
    </location>
</feature>
<dbReference type="AlphaFoldDB" id="A0A9P8PWZ6"/>
<evidence type="ECO:0000256" key="2">
    <source>
        <dbReference type="ARBA" id="ARBA00022692"/>
    </source>
</evidence>
<comment type="caution">
    <text evidence="7">The sequence shown here is derived from an EMBL/GenBank/DDBJ whole genome shotgun (WGS) entry which is preliminary data.</text>
</comment>
<organism evidence="7 8">
    <name type="scientific">Wickerhamomyces mucosus</name>
    <dbReference type="NCBI Taxonomy" id="1378264"/>
    <lineage>
        <taxon>Eukaryota</taxon>
        <taxon>Fungi</taxon>
        <taxon>Dikarya</taxon>
        <taxon>Ascomycota</taxon>
        <taxon>Saccharomycotina</taxon>
        <taxon>Saccharomycetes</taxon>
        <taxon>Phaffomycetales</taxon>
        <taxon>Wickerhamomycetaceae</taxon>
        <taxon>Wickerhamomyces</taxon>
    </lineage>
</organism>
<proteinExistence type="predicted"/>
<dbReference type="SUPFAM" id="SSF103481">
    <property type="entry name" value="Multidrug resistance efflux transporter EmrE"/>
    <property type="match status" value="1"/>
</dbReference>
<dbReference type="OrthoDB" id="1588579at2759"/>
<dbReference type="Proteomes" id="UP000769528">
    <property type="component" value="Unassembled WGS sequence"/>
</dbReference>
<keyword evidence="3 5" id="KW-1133">Transmembrane helix</keyword>
<dbReference type="InterPro" id="IPR050186">
    <property type="entry name" value="TPT_transporter"/>
</dbReference>
<dbReference type="InterPro" id="IPR037185">
    <property type="entry name" value="EmrE-like"/>
</dbReference>
<feature type="transmembrane region" description="Helical" evidence="5">
    <location>
        <begin position="227"/>
        <end position="248"/>
    </location>
</feature>
<gene>
    <name evidence="7" type="ORF">WICMUC_000644</name>
</gene>